<dbReference type="GO" id="GO:0035870">
    <property type="term" value="F:dITP diphosphatase activity"/>
    <property type="evidence" value="ECO:0007669"/>
    <property type="project" value="UniProtKB-UniRule"/>
</dbReference>
<accession>A0AB39XG60</accession>
<dbReference type="SUPFAM" id="SSF52972">
    <property type="entry name" value="ITPase-like"/>
    <property type="match status" value="1"/>
</dbReference>
<evidence type="ECO:0000256" key="11">
    <source>
        <dbReference type="RuleBase" id="RU003781"/>
    </source>
</evidence>
<dbReference type="GO" id="GO:0009146">
    <property type="term" value="P:purine nucleoside triphosphate catabolic process"/>
    <property type="evidence" value="ECO:0007669"/>
    <property type="project" value="UniProtKB-UniRule"/>
</dbReference>
<keyword evidence="5 10" id="KW-0378">Hydrolase</keyword>
<name>A0AB39XG60_9BRAD</name>
<dbReference type="RefSeq" id="WP_369720198.1">
    <property type="nucleotide sequence ID" value="NZ_CP165734.1"/>
</dbReference>
<evidence type="ECO:0000256" key="9">
    <source>
        <dbReference type="ARBA" id="ARBA00052017"/>
    </source>
</evidence>
<dbReference type="Gene3D" id="3.90.950.10">
    <property type="match status" value="1"/>
</dbReference>
<dbReference type="GO" id="GO:0005829">
    <property type="term" value="C:cytosol"/>
    <property type="evidence" value="ECO:0007669"/>
    <property type="project" value="TreeGrafter"/>
</dbReference>
<reference evidence="12" key="1">
    <citation type="submission" date="2024-08" db="EMBL/GenBank/DDBJ databases">
        <authorList>
            <person name="Chaddad Z."/>
            <person name="Lamrabet M."/>
            <person name="Bouhnik O."/>
            <person name="Alami S."/>
            <person name="Wipf D."/>
            <person name="Courty P.E."/>
            <person name="Missbah El Idrissi M."/>
        </authorList>
    </citation>
    <scope>NUCLEOTIDE SEQUENCE</scope>
    <source>
        <strain evidence="12">LLZ17</strain>
    </source>
</reference>
<feature type="active site" description="Proton acceptor" evidence="10">
    <location>
        <position position="74"/>
    </location>
</feature>
<comment type="catalytic activity">
    <reaction evidence="10">
        <text>ITP + H2O = IMP + diphosphate + H(+)</text>
        <dbReference type="Rhea" id="RHEA:29399"/>
        <dbReference type="ChEBI" id="CHEBI:15377"/>
        <dbReference type="ChEBI" id="CHEBI:15378"/>
        <dbReference type="ChEBI" id="CHEBI:33019"/>
        <dbReference type="ChEBI" id="CHEBI:58053"/>
        <dbReference type="ChEBI" id="CHEBI:61402"/>
        <dbReference type="EC" id="3.6.1.66"/>
    </reaction>
</comment>
<dbReference type="GO" id="GO:0046872">
    <property type="term" value="F:metal ion binding"/>
    <property type="evidence" value="ECO:0007669"/>
    <property type="project" value="UniProtKB-KW"/>
</dbReference>
<feature type="binding site" evidence="10">
    <location>
        <begin position="13"/>
        <end position="18"/>
    </location>
    <ligand>
        <name>substrate</name>
    </ligand>
</feature>
<dbReference type="EMBL" id="CP165734">
    <property type="protein sequence ID" value="XDV55752.1"/>
    <property type="molecule type" value="Genomic_DNA"/>
</dbReference>
<feature type="binding site" evidence="10">
    <location>
        <position position="45"/>
    </location>
    <ligand>
        <name>Mg(2+)</name>
        <dbReference type="ChEBI" id="CHEBI:18420"/>
    </ligand>
</feature>
<evidence type="ECO:0000313" key="12">
    <source>
        <dbReference type="EMBL" id="XDV55752.1"/>
    </source>
</evidence>
<gene>
    <name evidence="12" type="primary">rdgB</name>
    <name evidence="12" type="ORF">AB8Z38_23730</name>
</gene>
<evidence type="ECO:0000256" key="5">
    <source>
        <dbReference type="ARBA" id="ARBA00022801"/>
    </source>
</evidence>
<proteinExistence type="inferred from homology"/>
<dbReference type="GO" id="GO:0036222">
    <property type="term" value="F:XTP diphosphatase activity"/>
    <property type="evidence" value="ECO:0007669"/>
    <property type="project" value="UniProtKB-UniRule"/>
</dbReference>
<comment type="catalytic activity">
    <reaction evidence="9 10">
        <text>XTP + H2O = XMP + diphosphate + H(+)</text>
        <dbReference type="Rhea" id="RHEA:28610"/>
        <dbReference type="ChEBI" id="CHEBI:15377"/>
        <dbReference type="ChEBI" id="CHEBI:15378"/>
        <dbReference type="ChEBI" id="CHEBI:33019"/>
        <dbReference type="ChEBI" id="CHEBI:57464"/>
        <dbReference type="ChEBI" id="CHEBI:61314"/>
        <dbReference type="EC" id="3.6.1.66"/>
    </reaction>
</comment>
<dbReference type="GO" id="GO:0036220">
    <property type="term" value="F:ITP diphosphatase activity"/>
    <property type="evidence" value="ECO:0007669"/>
    <property type="project" value="UniProtKB-UniRule"/>
</dbReference>
<feature type="binding site" evidence="10">
    <location>
        <begin position="195"/>
        <end position="196"/>
    </location>
    <ligand>
        <name>substrate</name>
    </ligand>
</feature>
<keyword evidence="3 10" id="KW-0479">Metal-binding</keyword>
<sequence>MHRRITGKLVIATHNPGKLAEMKELLAPYGIEAVSAGELGLGEPEETGKDFRSNAAIKAIAAAQATRLPAFADDSGIVVDALDGAPGIYSARWAGPTKDFAAAMAQIERLLQERGATLPEKRTAHFVSALCVAWPDDHLEQVEARVDGTLVWPPRGTAGFGYDPMFLPNGHDRTFGEMTSIEKHGLPPLGLGLSHRARAFVKLAEICLEPR</sequence>
<comment type="catalytic activity">
    <reaction evidence="8 10">
        <text>dITP + H2O = dIMP + diphosphate + H(+)</text>
        <dbReference type="Rhea" id="RHEA:28342"/>
        <dbReference type="ChEBI" id="CHEBI:15377"/>
        <dbReference type="ChEBI" id="CHEBI:15378"/>
        <dbReference type="ChEBI" id="CHEBI:33019"/>
        <dbReference type="ChEBI" id="CHEBI:61194"/>
        <dbReference type="ChEBI" id="CHEBI:61382"/>
        <dbReference type="EC" id="3.6.1.66"/>
    </reaction>
</comment>
<dbReference type="NCBIfam" id="TIGR00042">
    <property type="entry name" value="RdgB/HAM1 family non-canonical purine NTP pyrophosphatase"/>
    <property type="match status" value="1"/>
</dbReference>
<evidence type="ECO:0000256" key="10">
    <source>
        <dbReference type="HAMAP-Rule" id="MF_01405"/>
    </source>
</evidence>
<dbReference type="AlphaFoldDB" id="A0AB39XG60"/>
<feature type="binding site" evidence="10">
    <location>
        <position position="183"/>
    </location>
    <ligand>
        <name>substrate</name>
    </ligand>
</feature>
<dbReference type="CDD" id="cd00515">
    <property type="entry name" value="HAM1"/>
    <property type="match status" value="1"/>
</dbReference>
<feature type="binding site" evidence="10">
    <location>
        <position position="75"/>
    </location>
    <ligand>
        <name>substrate</name>
    </ligand>
</feature>
<evidence type="ECO:0000256" key="1">
    <source>
        <dbReference type="ARBA" id="ARBA00008023"/>
    </source>
</evidence>
<dbReference type="PANTHER" id="PTHR11067:SF9">
    <property type="entry name" value="INOSINE TRIPHOSPHATE PYROPHOSPHATASE"/>
    <property type="match status" value="1"/>
</dbReference>
<dbReference type="FunFam" id="3.90.950.10:FF:000001">
    <property type="entry name" value="dITP/XTP pyrophosphatase"/>
    <property type="match status" value="1"/>
</dbReference>
<comment type="subunit">
    <text evidence="2 10">Homodimer.</text>
</comment>
<evidence type="ECO:0000256" key="6">
    <source>
        <dbReference type="ARBA" id="ARBA00022842"/>
    </source>
</evidence>
<dbReference type="Pfam" id="PF01725">
    <property type="entry name" value="Ham1p_like"/>
    <property type="match status" value="1"/>
</dbReference>
<organism evidence="12">
    <name type="scientific">Bradyrhizobium sp. LLZ17</name>
    <dbReference type="NCBI Taxonomy" id="3239388"/>
    <lineage>
        <taxon>Bacteria</taxon>
        <taxon>Pseudomonadati</taxon>
        <taxon>Pseudomonadota</taxon>
        <taxon>Alphaproteobacteria</taxon>
        <taxon>Hyphomicrobiales</taxon>
        <taxon>Nitrobacteraceae</taxon>
        <taxon>Bradyrhizobium</taxon>
    </lineage>
</organism>
<protein>
    <recommendedName>
        <fullName evidence="10">dITP/XTP pyrophosphatase</fullName>
        <ecNumber evidence="10">3.6.1.66</ecNumber>
    </recommendedName>
    <alternativeName>
        <fullName evidence="10">Non-canonical purine NTP pyrophosphatase</fullName>
    </alternativeName>
    <alternativeName>
        <fullName evidence="10">Non-standard purine NTP pyrophosphatase</fullName>
    </alternativeName>
    <alternativeName>
        <fullName evidence="10">Nucleoside-triphosphate diphosphatase</fullName>
    </alternativeName>
    <alternativeName>
        <fullName evidence="10">Nucleoside-triphosphate pyrophosphatase</fullName>
        <shortName evidence="10">NTPase</shortName>
    </alternativeName>
</protein>
<dbReference type="GO" id="GO:0009117">
    <property type="term" value="P:nucleotide metabolic process"/>
    <property type="evidence" value="ECO:0007669"/>
    <property type="project" value="UniProtKB-KW"/>
</dbReference>
<keyword evidence="6 10" id="KW-0460">Magnesium</keyword>
<evidence type="ECO:0000256" key="3">
    <source>
        <dbReference type="ARBA" id="ARBA00022723"/>
    </source>
</evidence>
<dbReference type="HAMAP" id="MF_01405">
    <property type="entry name" value="Non_canon_purine_NTPase"/>
    <property type="match status" value="1"/>
</dbReference>
<keyword evidence="7 10" id="KW-0546">Nucleotide metabolism</keyword>
<evidence type="ECO:0000256" key="2">
    <source>
        <dbReference type="ARBA" id="ARBA00011738"/>
    </source>
</evidence>
<dbReference type="PANTHER" id="PTHR11067">
    <property type="entry name" value="INOSINE TRIPHOSPHATE PYROPHOSPHATASE/HAM1 PROTEIN"/>
    <property type="match status" value="1"/>
</dbReference>
<comment type="similarity">
    <text evidence="1 10 11">Belongs to the HAM1 NTPase family.</text>
</comment>
<comment type="function">
    <text evidence="10">Pyrophosphatase that catalyzes the hydrolysis of nucleoside triphosphates to their monophosphate derivatives, with a high preference for the non-canonical purine nucleotides XTP (xanthosine triphosphate), dITP (deoxyinosine triphosphate) and ITP. Seems to function as a house-cleaning enzyme that removes non-canonical purine nucleotides from the nucleotide pool, thus preventing their incorporation into DNA/RNA and avoiding chromosomal lesions.</text>
</comment>
<feature type="binding site" evidence="10">
    <location>
        <begin position="160"/>
        <end position="163"/>
    </location>
    <ligand>
        <name>substrate</name>
    </ligand>
</feature>
<evidence type="ECO:0000256" key="8">
    <source>
        <dbReference type="ARBA" id="ARBA00051875"/>
    </source>
</evidence>
<evidence type="ECO:0000256" key="7">
    <source>
        <dbReference type="ARBA" id="ARBA00023080"/>
    </source>
</evidence>
<comment type="cofactor">
    <cofactor evidence="10">
        <name>Mg(2+)</name>
        <dbReference type="ChEBI" id="CHEBI:18420"/>
    </cofactor>
    <text evidence="10">Binds 1 Mg(2+) ion per subunit.</text>
</comment>
<dbReference type="EC" id="3.6.1.66" evidence="10"/>
<dbReference type="InterPro" id="IPR020922">
    <property type="entry name" value="dITP/XTP_pyrophosphatase"/>
</dbReference>
<evidence type="ECO:0000256" key="4">
    <source>
        <dbReference type="ARBA" id="ARBA00022741"/>
    </source>
</evidence>
<keyword evidence="4 10" id="KW-0547">Nucleotide-binding</keyword>
<dbReference type="GO" id="GO:0017111">
    <property type="term" value="F:ribonucleoside triphosphate phosphatase activity"/>
    <property type="evidence" value="ECO:0007669"/>
    <property type="project" value="InterPro"/>
</dbReference>
<dbReference type="GO" id="GO:0000166">
    <property type="term" value="F:nucleotide binding"/>
    <property type="evidence" value="ECO:0007669"/>
    <property type="project" value="UniProtKB-KW"/>
</dbReference>
<feature type="binding site" evidence="10">
    <location>
        <position position="74"/>
    </location>
    <ligand>
        <name>Mg(2+)</name>
        <dbReference type="ChEBI" id="CHEBI:18420"/>
    </ligand>
</feature>
<dbReference type="InterPro" id="IPR002637">
    <property type="entry name" value="RdgB/HAM1"/>
</dbReference>
<dbReference type="InterPro" id="IPR029001">
    <property type="entry name" value="ITPase-like_fam"/>
</dbReference>